<dbReference type="Pfam" id="PF00069">
    <property type="entry name" value="Pkinase"/>
    <property type="match status" value="1"/>
</dbReference>
<dbReference type="GO" id="GO:0003779">
    <property type="term" value="F:actin binding"/>
    <property type="evidence" value="ECO:0007669"/>
    <property type="project" value="UniProtKB-KW"/>
</dbReference>
<comment type="similarity">
    <text evidence="21">Belongs to the TRAFAC class myosin-kinesin ATPase superfamily. Myosin family.</text>
</comment>
<dbReference type="GO" id="GO:0000146">
    <property type="term" value="F:microfilament motor activity"/>
    <property type="evidence" value="ECO:0007669"/>
    <property type="project" value="TreeGrafter"/>
</dbReference>
<evidence type="ECO:0000256" key="4">
    <source>
        <dbReference type="ARBA" id="ARBA00012513"/>
    </source>
</evidence>
<evidence type="ECO:0000256" key="6">
    <source>
        <dbReference type="ARBA" id="ARBA00022527"/>
    </source>
</evidence>
<dbReference type="EMBL" id="CABPRJ010000011">
    <property type="protein sequence ID" value="VVC25286.1"/>
    <property type="molecule type" value="Genomic_DNA"/>
</dbReference>
<dbReference type="PRINTS" id="PR00193">
    <property type="entry name" value="MYOSINHEAVY"/>
</dbReference>
<evidence type="ECO:0000313" key="25">
    <source>
        <dbReference type="EMBL" id="VVC25286.1"/>
    </source>
</evidence>
<feature type="domain" description="Myosin motor" evidence="24">
    <location>
        <begin position="343"/>
        <end position="1066"/>
    </location>
</feature>
<feature type="region of interest" description="Disordered" evidence="22">
    <location>
        <begin position="1336"/>
        <end position="1363"/>
    </location>
</feature>
<comment type="catalytic activity">
    <reaction evidence="19">
        <text>L-threonyl-[protein] + ATP = O-phospho-L-threonyl-[protein] + ADP + H(+)</text>
        <dbReference type="Rhea" id="RHEA:46608"/>
        <dbReference type="Rhea" id="RHEA-COMP:11060"/>
        <dbReference type="Rhea" id="RHEA-COMP:11605"/>
        <dbReference type="ChEBI" id="CHEBI:15378"/>
        <dbReference type="ChEBI" id="CHEBI:30013"/>
        <dbReference type="ChEBI" id="CHEBI:30616"/>
        <dbReference type="ChEBI" id="CHEBI:61977"/>
        <dbReference type="ChEBI" id="CHEBI:456216"/>
        <dbReference type="EC" id="2.7.11.1"/>
    </reaction>
</comment>
<keyword evidence="13 21" id="KW-0518">Myosin</keyword>
<keyword evidence="7" id="KW-0716">Sensory transduction</keyword>
<protein>
    <recommendedName>
        <fullName evidence="4">non-specific serine/threonine protein kinase</fullName>
        <ecNumber evidence="4">2.7.11.1</ecNumber>
    </recommendedName>
</protein>
<evidence type="ECO:0000256" key="19">
    <source>
        <dbReference type="ARBA" id="ARBA00047899"/>
    </source>
</evidence>
<keyword evidence="9" id="KW-0677">Repeat</keyword>
<dbReference type="Gene3D" id="3.40.850.10">
    <property type="entry name" value="Kinesin motor domain"/>
    <property type="match status" value="1"/>
</dbReference>
<evidence type="ECO:0000256" key="7">
    <source>
        <dbReference type="ARBA" id="ARBA00022606"/>
    </source>
</evidence>
<proteinExistence type="inferred from homology"/>
<dbReference type="Gene3D" id="1.10.10.820">
    <property type="match status" value="1"/>
</dbReference>
<keyword evidence="26" id="KW-1185">Reference proteome</keyword>
<dbReference type="OrthoDB" id="6108017at2759"/>
<dbReference type="InterPro" id="IPR036961">
    <property type="entry name" value="Kinesin_motor_dom_sf"/>
</dbReference>
<evidence type="ECO:0000256" key="9">
    <source>
        <dbReference type="ARBA" id="ARBA00022737"/>
    </source>
</evidence>
<dbReference type="InterPro" id="IPR000048">
    <property type="entry name" value="IQ_motif_EF-hand-BS"/>
</dbReference>
<keyword evidence="8" id="KW-0808">Transferase</keyword>
<evidence type="ECO:0000256" key="14">
    <source>
        <dbReference type="ARBA" id="ARBA00023175"/>
    </source>
</evidence>
<dbReference type="Gene3D" id="1.20.5.190">
    <property type="match status" value="1"/>
</dbReference>
<dbReference type="InterPro" id="IPR000719">
    <property type="entry name" value="Prot_kinase_dom"/>
</dbReference>
<dbReference type="Gene3D" id="1.20.58.530">
    <property type="match status" value="1"/>
</dbReference>
<evidence type="ECO:0000256" key="8">
    <source>
        <dbReference type="ARBA" id="ARBA00022679"/>
    </source>
</evidence>
<evidence type="ECO:0000259" key="23">
    <source>
        <dbReference type="PROSITE" id="PS50011"/>
    </source>
</evidence>
<evidence type="ECO:0000256" key="22">
    <source>
        <dbReference type="SAM" id="MobiDB-lite"/>
    </source>
</evidence>
<accession>A0A5E4M0E9</accession>
<keyword evidence="15 21" id="KW-0009">Actin-binding</keyword>
<keyword evidence="12 21" id="KW-0067">ATP-binding</keyword>
<keyword evidence="11 25" id="KW-0418">Kinase</keyword>
<dbReference type="Proteomes" id="UP000325440">
    <property type="component" value="Unassembled WGS sequence"/>
</dbReference>
<evidence type="ECO:0000256" key="13">
    <source>
        <dbReference type="ARBA" id="ARBA00023123"/>
    </source>
</evidence>
<evidence type="ECO:0000256" key="18">
    <source>
        <dbReference type="ARBA" id="ARBA00023305"/>
    </source>
</evidence>
<evidence type="ECO:0000256" key="15">
    <source>
        <dbReference type="ARBA" id="ARBA00023203"/>
    </source>
</evidence>
<evidence type="ECO:0000256" key="21">
    <source>
        <dbReference type="PROSITE-ProRule" id="PRU00782"/>
    </source>
</evidence>
<evidence type="ECO:0000256" key="11">
    <source>
        <dbReference type="ARBA" id="ARBA00022777"/>
    </source>
</evidence>
<dbReference type="EC" id="2.7.11.1" evidence="4"/>
<evidence type="ECO:0000256" key="10">
    <source>
        <dbReference type="ARBA" id="ARBA00022741"/>
    </source>
</evidence>
<comment type="similarity">
    <text evidence="3">In the C-terminal section; belongs to the TRAFAC class myosin-kinesin ATPase superfamily. Myosin family.</text>
</comment>
<dbReference type="InterPro" id="IPR027417">
    <property type="entry name" value="P-loop_NTPase"/>
</dbReference>
<dbReference type="Gene3D" id="6.20.240.20">
    <property type="match status" value="1"/>
</dbReference>
<dbReference type="InterPro" id="IPR052409">
    <property type="entry name" value="Myosin-III_kinase_activity"/>
</dbReference>
<evidence type="ECO:0000256" key="16">
    <source>
        <dbReference type="ARBA" id="ARBA00023212"/>
    </source>
</evidence>
<dbReference type="Pfam" id="PF00063">
    <property type="entry name" value="Myosin_head"/>
    <property type="match status" value="1"/>
</dbReference>
<keyword evidence="18" id="KW-0844">Vision</keyword>
<dbReference type="SUPFAM" id="SSF52540">
    <property type="entry name" value="P-loop containing nucleoside triphosphate hydrolases"/>
    <property type="match status" value="1"/>
</dbReference>
<dbReference type="GO" id="GO:0030832">
    <property type="term" value="P:regulation of actin filament length"/>
    <property type="evidence" value="ECO:0007669"/>
    <property type="project" value="TreeGrafter"/>
</dbReference>
<sequence>MGDGDGKLGADQLDVNDLPEAGDRFELIRLLGSGICSNVYAAVDKKSGKNVAVKVQNLKEISINEKDINEEYRILKDLSSHPNMPSFYGAFTNQNKIELWFVMEICEGGTVVDLVNGLLLQNKRMKEEHVGYILRELVKALCFLHENNVIHRNIRCSNLLLTKNGEVKLVDFGLSRKLESPEYKTNTGIGSPAWMAPEVVLTGYKEGSGEQSYYDKKIDVWSVGIAAIELGDGKPPYLDIHPTRALFQIVRNPPPGLSKPSNWSQLFNDFIAECLEKNPDHRPYMEELLEHPFITQVPDDMQAEIKTVMESIFDDVTSIRKPENRIIKNGYLKMNQKEAAKPMHLEDLAALKEVSEDTVLSELQNRHLDGLSYTFVGDVLLYVNPNQNEPIYEKKYHYRYQFKCRSDNAPHIFSVADAAYQDMLHHEQPQHILLAGETKSGKSFNYGKLIEHLLFLGEQNQTKVNNIGLKIKCAIDVIQAFGNAATKYHMNSTRHVNQTQITYSSTGKISGALFFIYQLEKWRVTNSRVGGQKNFHVFYDFVEAASSDKVLSQYHLIEDHRYRYLVGDDMDERKQSGSNVRNFHKLLACMKDTLEFTDSQLNTIWRILAAILNAGELTVSAEEDSETKIDDNELITKIAELLEVEPKKLTWSLLNYCVVVNGVAVRRKHTVSGAYGCIRVFAQTLYSRLFDWIVNVINFKLSFTRAIFGDTHVVYLMDAFGFECFHQNNLDQLFINCLNEQFQYHYNQRMFAWEMQDLEEEGITYHGMQYRNNKPIIDVLMNNPDGLFYIFDDATKNYEESYHYITNALEKNPKEPYIHVPSSKSFSVAHYSGTVSYQLKDVLDKNRDFLAPEVVETMRMSKDNAIKDLFINRLTKSGNLTVCREKALTIKTQNSKINRWGAALVAEKTPIRKYNTESRGEYSQTRRMRTASAVYRSSSMEILRSLADTADQKNGVHFVRCLRAALSDEPLDFQPDVVRQQLKALAVVETVSSRQNGYSCRISFHEFIQRYKFLAFDFYENVEVTKENCRLLLIRLKMEGWLIGKGKVFLRYYNEEYLSRLYENQVKKIVKVQSMLRTFITKRKIAPQLLKQQSASEHQLVHSTSQEEAALVLQKHYRGYQVRNKNNSANTDKFDAVTLKLLKVYCNKWKAKSIFQVILLDRAKKLQDVVYFSQQVHMYNQHVLGNLNNINHQPVVLGNVMSTTSVNEFLGSKKCYMYKMPFQLNKMNVTTDENIFLNENITSSIDDCNWDSPLNRLPESRTTFRILKHSFAVRDQGTQVDLNGGVRFSGTNYDYSQTVNKNESNSHQGYKQTDIKNYEEKQIKQPVFDNRYSVTERNDNTKTNRIAPKPKTIKPSEKPNPLYELQSKGKQYQSNSANEDDPPYNFQGILKKTNYKRPSLEGRNVQYSSKSLDVREGGYTEYVGITSKIGQPDDRKQREMMTDNVKQSKDFKNELNQQLYKATKTELLPGVTLEGQSYDL</sequence>
<evidence type="ECO:0000256" key="17">
    <source>
        <dbReference type="ARBA" id="ARBA00023273"/>
    </source>
</evidence>
<dbReference type="PANTHER" id="PTHR46256:SF2">
    <property type="entry name" value="NEITHER INACTIVATION NOR AFTERPOTENTIAL PROTEIN C"/>
    <property type="match status" value="1"/>
</dbReference>
<evidence type="ECO:0000313" key="26">
    <source>
        <dbReference type="Proteomes" id="UP000325440"/>
    </source>
</evidence>
<evidence type="ECO:0000256" key="1">
    <source>
        <dbReference type="ARBA" id="ARBA00004245"/>
    </source>
</evidence>
<dbReference type="GO" id="GO:0016459">
    <property type="term" value="C:myosin complex"/>
    <property type="evidence" value="ECO:0007669"/>
    <property type="project" value="UniProtKB-KW"/>
</dbReference>
<dbReference type="Pfam" id="PF00612">
    <property type="entry name" value="IQ"/>
    <property type="match status" value="1"/>
</dbReference>
<dbReference type="GO" id="GO:0005737">
    <property type="term" value="C:cytoplasm"/>
    <property type="evidence" value="ECO:0007669"/>
    <property type="project" value="UniProtKB-ARBA"/>
</dbReference>
<comment type="catalytic activity">
    <reaction evidence="20">
        <text>L-seryl-[protein] + ATP = O-phospho-L-seryl-[protein] + ADP + H(+)</text>
        <dbReference type="Rhea" id="RHEA:17989"/>
        <dbReference type="Rhea" id="RHEA-COMP:9863"/>
        <dbReference type="Rhea" id="RHEA-COMP:11604"/>
        <dbReference type="ChEBI" id="CHEBI:15378"/>
        <dbReference type="ChEBI" id="CHEBI:29999"/>
        <dbReference type="ChEBI" id="CHEBI:30616"/>
        <dbReference type="ChEBI" id="CHEBI:83421"/>
        <dbReference type="ChEBI" id="CHEBI:456216"/>
        <dbReference type="EC" id="2.7.11.1"/>
    </reaction>
</comment>
<dbReference type="PROSITE" id="PS50011">
    <property type="entry name" value="PROTEIN_KINASE_DOM"/>
    <property type="match status" value="1"/>
</dbReference>
<gene>
    <name evidence="25" type="ORF">CINCED_3A022449</name>
</gene>
<evidence type="ECO:0000259" key="24">
    <source>
        <dbReference type="PROSITE" id="PS51456"/>
    </source>
</evidence>
<evidence type="ECO:0000256" key="5">
    <source>
        <dbReference type="ARBA" id="ARBA00022490"/>
    </source>
</evidence>
<evidence type="ECO:0000256" key="20">
    <source>
        <dbReference type="ARBA" id="ARBA00048679"/>
    </source>
</evidence>
<evidence type="ECO:0000256" key="2">
    <source>
        <dbReference type="ARBA" id="ARBA00004316"/>
    </source>
</evidence>
<dbReference type="Gene3D" id="1.10.510.10">
    <property type="entry name" value="Transferase(Phosphotransferase) domain 1"/>
    <property type="match status" value="1"/>
</dbReference>
<dbReference type="PANTHER" id="PTHR46256">
    <property type="entry name" value="AGAP011099-PA"/>
    <property type="match status" value="1"/>
</dbReference>
<evidence type="ECO:0000256" key="12">
    <source>
        <dbReference type="ARBA" id="ARBA00022840"/>
    </source>
</evidence>
<dbReference type="GO" id="GO:0005524">
    <property type="term" value="F:ATP binding"/>
    <property type="evidence" value="ECO:0007669"/>
    <property type="project" value="UniProtKB-UniRule"/>
</dbReference>
<dbReference type="PROSITE" id="PS51456">
    <property type="entry name" value="MYOSIN_MOTOR"/>
    <property type="match status" value="1"/>
</dbReference>
<reference evidence="25 26" key="1">
    <citation type="submission" date="2019-08" db="EMBL/GenBank/DDBJ databases">
        <authorList>
            <person name="Alioto T."/>
            <person name="Alioto T."/>
            <person name="Gomez Garrido J."/>
        </authorList>
    </citation>
    <scope>NUCLEOTIDE SEQUENCE [LARGE SCALE GENOMIC DNA]</scope>
</reference>
<keyword evidence="17" id="KW-0966">Cell projection</keyword>
<evidence type="ECO:0000256" key="3">
    <source>
        <dbReference type="ARBA" id="ARBA00006998"/>
    </source>
</evidence>
<dbReference type="SUPFAM" id="SSF56112">
    <property type="entry name" value="Protein kinase-like (PK-like)"/>
    <property type="match status" value="1"/>
</dbReference>
<dbReference type="InterPro" id="IPR011009">
    <property type="entry name" value="Kinase-like_dom_sf"/>
</dbReference>
<keyword evidence="16" id="KW-0206">Cytoskeleton</keyword>
<organism evidence="25 26">
    <name type="scientific">Cinara cedri</name>
    <dbReference type="NCBI Taxonomy" id="506608"/>
    <lineage>
        <taxon>Eukaryota</taxon>
        <taxon>Metazoa</taxon>
        <taxon>Ecdysozoa</taxon>
        <taxon>Arthropoda</taxon>
        <taxon>Hexapoda</taxon>
        <taxon>Insecta</taxon>
        <taxon>Pterygota</taxon>
        <taxon>Neoptera</taxon>
        <taxon>Paraneoptera</taxon>
        <taxon>Hemiptera</taxon>
        <taxon>Sternorrhyncha</taxon>
        <taxon>Aphidomorpha</taxon>
        <taxon>Aphidoidea</taxon>
        <taxon>Aphididae</taxon>
        <taxon>Lachninae</taxon>
        <taxon>Cinara</taxon>
    </lineage>
</organism>
<dbReference type="PROSITE" id="PS50096">
    <property type="entry name" value="IQ"/>
    <property type="match status" value="1"/>
</dbReference>
<keyword evidence="6" id="KW-0723">Serine/threonine-protein kinase</keyword>
<name>A0A5E4M0E9_9HEMI</name>
<feature type="binding site" evidence="21">
    <location>
        <begin position="436"/>
        <end position="443"/>
    </location>
    <ligand>
        <name>ATP</name>
        <dbReference type="ChEBI" id="CHEBI:30616"/>
    </ligand>
</feature>
<dbReference type="SMART" id="SM00242">
    <property type="entry name" value="MYSc"/>
    <property type="match status" value="1"/>
</dbReference>
<comment type="caution">
    <text evidence="21">Lacks conserved residue(s) required for the propagation of feature annotation.</text>
</comment>
<dbReference type="InterPro" id="IPR001609">
    <property type="entry name" value="Myosin_head_motor_dom-like"/>
</dbReference>
<dbReference type="Gene3D" id="1.20.120.720">
    <property type="entry name" value="Myosin VI head, motor domain, U50 subdomain"/>
    <property type="match status" value="1"/>
</dbReference>
<comment type="subcellular location">
    <subcellularLocation>
        <location evidence="2">Cell projection</location>
    </subcellularLocation>
    <subcellularLocation>
        <location evidence="1">Cytoplasm</location>
        <location evidence="1">Cytoskeleton</location>
    </subcellularLocation>
</comment>
<dbReference type="GO" id="GO:0042995">
    <property type="term" value="C:cell projection"/>
    <property type="evidence" value="ECO:0007669"/>
    <property type="project" value="UniProtKB-SubCell"/>
</dbReference>
<keyword evidence="5" id="KW-0963">Cytoplasm</keyword>
<keyword evidence="10 21" id="KW-0547">Nucleotide-binding</keyword>
<feature type="domain" description="Protein kinase" evidence="23">
    <location>
        <begin position="25"/>
        <end position="294"/>
    </location>
</feature>
<dbReference type="GO" id="GO:0004674">
    <property type="term" value="F:protein serine/threonine kinase activity"/>
    <property type="evidence" value="ECO:0007669"/>
    <property type="project" value="UniProtKB-KW"/>
</dbReference>
<keyword evidence="14 21" id="KW-0505">Motor protein</keyword>
<dbReference type="GO" id="GO:0007601">
    <property type="term" value="P:visual perception"/>
    <property type="evidence" value="ECO:0007669"/>
    <property type="project" value="UniProtKB-KW"/>
</dbReference>